<dbReference type="OrthoDB" id="5279705at2759"/>
<dbReference type="Proteomes" id="UP000037505">
    <property type="component" value="Unassembled WGS sequence"/>
</dbReference>
<sequence>MFAALPPMQQFNFSQCATAPARPSPLSPRSSPARPMASLSSPFHFPPASESQPNTPVTSRTESRNLFFGSPISPSPSKDADTSSRSKTSPTYAQRYASTISNPLNNASRNGTASSSPSAREARRNVFLNRIKQGRDDARFANRGEQLVLMEHVAEQKKWGESMRRRTDGILQGYLRDLEEGVDDVLGRLSSMLALSKNLVGGIMTNLIVFLDEADIQALDEYLSQEQAMEMELLENVDMQTPSGQDNGGAWKDPGSSFSDEEYEDIFMDLADQTALSQDMDMSG</sequence>
<organism evidence="2 3">
    <name type="scientific">Aspergillus nomiae NRRL (strain ATCC 15546 / NRRL 13137 / CBS 260.88 / M93)</name>
    <dbReference type="NCBI Taxonomy" id="1509407"/>
    <lineage>
        <taxon>Eukaryota</taxon>
        <taxon>Fungi</taxon>
        <taxon>Dikarya</taxon>
        <taxon>Ascomycota</taxon>
        <taxon>Pezizomycotina</taxon>
        <taxon>Eurotiomycetes</taxon>
        <taxon>Eurotiomycetidae</taxon>
        <taxon>Eurotiales</taxon>
        <taxon>Aspergillaceae</taxon>
        <taxon>Aspergillus</taxon>
        <taxon>Aspergillus subgen. Circumdati</taxon>
    </lineage>
</organism>
<accession>A0A0L1J505</accession>
<feature type="compositionally biased region" description="Polar residues" evidence="1">
    <location>
        <begin position="85"/>
        <end position="112"/>
    </location>
</feature>
<proteinExistence type="predicted"/>
<keyword evidence="3" id="KW-1185">Reference proteome</keyword>
<feature type="compositionally biased region" description="Low complexity" evidence="1">
    <location>
        <begin position="27"/>
        <end position="42"/>
    </location>
</feature>
<evidence type="ECO:0000313" key="3">
    <source>
        <dbReference type="Proteomes" id="UP000037505"/>
    </source>
</evidence>
<evidence type="ECO:0000313" key="2">
    <source>
        <dbReference type="EMBL" id="KNG86483.1"/>
    </source>
</evidence>
<dbReference type="GeneID" id="26806926"/>
<gene>
    <name evidence="2" type="ORF">ANOM_005122</name>
</gene>
<protein>
    <submittedName>
        <fullName evidence="2">Uncharacterized protein</fullName>
    </submittedName>
</protein>
<dbReference type="RefSeq" id="XP_015407406.1">
    <property type="nucleotide sequence ID" value="XM_015550379.1"/>
</dbReference>
<dbReference type="STRING" id="1509407.A0A0L1J505"/>
<name>A0A0L1J505_ASPN3</name>
<reference evidence="2 3" key="1">
    <citation type="submission" date="2014-06" db="EMBL/GenBank/DDBJ databases">
        <title>The Genome of the Aflatoxigenic Filamentous Fungus Aspergillus nomius.</title>
        <authorList>
            <person name="Moore M.G."/>
            <person name="Shannon B.M."/>
            <person name="Brian M.M."/>
        </authorList>
    </citation>
    <scope>NUCLEOTIDE SEQUENCE [LARGE SCALE GENOMIC DNA]</scope>
    <source>
        <strain evidence="2 3">NRRL 13137</strain>
    </source>
</reference>
<feature type="region of interest" description="Disordered" evidence="1">
    <location>
        <begin position="14"/>
        <end position="121"/>
    </location>
</feature>
<comment type="caution">
    <text evidence="2">The sequence shown here is derived from an EMBL/GenBank/DDBJ whole genome shotgun (WGS) entry which is preliminary data.</text>
</comment>
<feature type="compositionally biased region" description="Polar residues" evidence="1">
    <location>
        <begin position="49"/>
        <end position="60"/>
    </location>
</feature>
<feature type="region of interest" description="Disordered" evidence="1">
    <location>
        <begin position="239"/>
        <end position="259"/>
    </location>
</feature>
<evidence type="ECO:0000256" key="1">
    <source>
        <dbReference type="SAM" id="MobiDB-lite"/>
    </source>
</evidence>
<dbReference type="EMBL" id="JNOM01000113">
    <property type="protein sequence ID" value="KNG86483.1"/>
    <property type="molecule type" value="Genomic_DNA"/>
</dbReference>
<dbReference type="AlphaFoldDB" id="A0A0L1J505"/>